<feature type="signal peptide" evidence="2">
    <location>
        <begin position="1"/>
        <end position="15"/>
    </location>
</feature>
<gene>
    <name evidence="3" type="ORF">CgunFtcFv8_024767</name>
</gene>
<name>A0AAN8DDH5_CHAGU</name>
<comment type="caution">
    <text evidence="3">The sequence shown here is derived from an EMBL/GenBank/DDBJ whole genome shotgun (WGS) entry which is preliminary data.</text>
</comment>
<protein>
    <submittedName>
        <fullName evidence="3">Uncharacterized protein</fullName>
    </submittedName>
</protein>
<evidence type="ECO:0000256" key="1">
    <source>
        <dbReference type="SAM" id="MobiDB-lite"/>
    </source>
</evidence>
<dbReference type="Proteomes" id="UP001331515">
    <property type="component" value="Unassembled WGS sequence"/>
</dbReference>
<sequence length="92" mass="10028">MLALWLSGTRTAVSALPQPLPLLLPSLPRSLLQFPLRPGYLCHGNCARLPAQTQIPPLVSPFARMMTQQLLQGSQPPPPSSSSVMHYAQQTK</sequence>
<dbReference type="AlphaFoldDB" id="A0AAN8DDH5"/>
<proteinExistence type="predicted"/>
<accession>A0AAN8DDH5</accession>
<feature type="region of interest" description="Disordered" evidence="1">
    <location>
        <begin position="69"/>
        <end position="92"/>
    </location>
</feature>
<evidence type="ECO:0000313" key="3">
    <source>
        <dbReference type="EMBL" id="KAK5921027.1"/>
    </source>
</evidence>
<organism evidence="3 4">
    <name type="scientific">Champsocephalus gunnari</name>
    <name type="common">Mackerel icefish</name>
    <dbReference type="NCBI Taxonomy" id="52237"/>
    <lineage>
        <taxon>Eukaryota</taxon>
        <taxon>Metazoa</taxon>
        <taxon>Chordata</taxon>
        <taxon>Craniata</taxon>
        <taxon>Vertebrata</taxon>
        <taxon>Euteleostomi</taxon>
        <taxon>Actinopterygii</taxon>
        <taxon>Neopterygii</taxon>
        <taxon>Teleostei</taxon>
        <taxon>Neoteleostei</taxon>
        <taxon>Acanthomorphata</taxon>
        <taxon>Eupercaria</taxon>
        <taxon>Perciformes</taxon>
        <taxon>Notothenioidei</taxon>
        <taxon>Channichthyidae</taxon>
        <taxon>Champsocephalus</taxon>
    </lineage>
</organism>
<feature type="chain" id="PRO_5043003099" evidence="2">
    <location>
        <begin position="16"/>
        <end position="92"/>
    </location>
</feature>
<evidence type="ECO:0000256" key="2">
    <source>
        <dbReference type="SAM" id="SignalP"/>
    </source>
</evidence>
<keyword evidence="4" id="KW-1185">Reference proteome</keyword>
<keyword evidence="2" id="KW-0732">Signal</keyword>
<dbReference type="EMBL" id="JAURVH010001523">
    <property type="protein sequence ID" value="KAK5921027.1"/>
    <property type="molecule type" value="Genomic_DNA"/>
</dbReference>
<evidence type="ECO:0000313" key="4">
    <source>
        <dbReference type="Proteomes" id="UP001331515"/>
    </source>
</evidence>
<reference evidence="3 4" key="1">
    <citation type="journal article" date="2023" name="Mol. Biol. Evol.">
        <title>Genomics of Secondarily Temperate Adaptation in the Only Non-Antarctic Icefish.</title>
        <authorList>
            <person name="Rivera-Colon A.G."/>
            <person name="Rayamajhi N."/>
            <person name="Minhas B.F."/>
            <person name="Madrigal G."/>
            <person name="Bilyk K.T."/>
            <person name="Yoon V."/>
            <person name="Hune M."/>
            <person name="Gregory S."/>
            <person name="Cheng C.H.C."/>
            <person name="Catchen J.M."/>
        </authorList>
    </citation>
    <scope>NUCLEOTIDE SEQUENCE [LARGE SCALE GENOMIC DNA]</scope>
    <source>
        <tissue evidence="3">White muscle</tissue>
    </source>
</reference>